<dbReference type="Gene3D" id="1.10.10.10">
    <property type="entry name" value="Winged helix-like DNA-binding domain superfamily/Winged helix DNA-binding domain"/>
    <property type="match status" value="1"/>
</dbReference>
<dbReference type="InterPro" id="IPR000792">
    <property type="entry name" value="Tscrpt_reg_LuxR_C"/>
</dbReference>
<keyword evidence="4" id="KW-1185">Reference proteome</keyword>
<dbReference type="RefSeq" id="WP_157977791.1">
    <property type="nucleotide sequence ID" value="NZ_CP139965.1"/>
</dbReference>
<dbReference type="Pfam" id="PF00196">
    <property type="entry name" value="GerE"/>
    <property type="match status" value="1"/>
</dbReference>
<protein>
    <submittedName>
        <fullName evidence="3">Helix-turn-helix transcriptional regulator</fullName>
    </submittedName>
</protein>
<dbReference type="Proteomes" id="UP001325479">
    <property type="component" value="Chromosome"/>
</dbReference>
<accession>A0ABZ0WNN2</accession>
<dbReference type="CDD" id="cd06170">
    <property type="entry name" value="LuxR_C_like"/>
    <property type="match status" value="1"/>
</dbReference>
<feature type="domain" description="HTH luxR-type" evidence="2">
    <location>
        <begin position="197"/>
        <end position="262"/>
    </location>
</feature>
<dbReference type="SMART" id="SM00421">
    <property type="entry name" value="HTH_LUXR"/>
    <property type="match status" value="1"/>
</dbReference>
<evidence type="ECO:0000256" key="1">
    <source>
        <dbReference type="SAM" id="MobiDB-lite"/>
    </source>
</evidence>
<dbReference type="InterPro" id="IPR036388">
    <property type="entry name" value="WH-like_DNA-bd_sf"/>
</dbReference>
<dbReference type="PROSITE" id="PS50043">
    <property type="entry name" value="HTH_LUXR_2"/>
    <property type="match status" value="1"/>
</dbReference>
<dbReference type="SUPFAM" id="SSF46894">
    <property type="entry name" value="C-terminal effector domain of the bipartite response regulators"/>
    <property type="match status" value="1"/>
</dbReference>
<sequence length="278" mass="30294">MTAFLERLTPHLERAAQLQAQRYVFSTDALVGHAFVNRSRQPVILTSTEGELLRHNEPAQHLLQSTSLVRIAGRRIVLPEPFYSRFLEDCAETERRVRSGAPGAYEDAAHYRVMRIPGEAALPARRQGHSGMASAGGTEAANGGSSTAEPGAGSTDMLYVFYNLIVPGEVSATFGLRTIAMLIFYHPRSAPPVDEDLLAAAFDLTPAESRIAHLLADGLTPKDIAARVGVQPDTVRKQMQSIYQKTGTNRQPDLVRLLLHLPGGSAVGYVQAARDWKL</sequence>
<evidence type="ECO:0000313" key="4">
    <source>
        <dbReference type="Proteomes" id="UP001325479"/>
    </source>
</evidence>
<evidence type="ECO:0000259" key="2">
    <source>
        <dbReference type="PROSITE" id="PS50043"/>
    </source>
</evidence>
<feature type="region of interest" description="Disordered" evidence="1">
    <location>
        <begin position="125"/>
        <end position="149"/>
    </location>
</feature>
<organism evidence="3 4">
    <name type="scientific">Paraburkholderia kururiensis</name>
    <dbReference type="NCBI Taxonomy" id="984307"/>
    <lineage>
        <taxon>Bacteria</taxon>
        <taxon>Pseudomonadati</taxon>
        <taxon>Pseudomonadota</taxon>
        <taxon>Betaproteobacteria</taxon>
        <taxon>Burkholderiales</taxon>
        <taxon>Burkholderiaceae</taxon>
        <taxon>Paraburkholderia</taxon>
    </lineage>
</organism>
<dbReference type="EMBL" id="CP139965">
    <property type="protein sequence ID" value="WQD78903.1"/>
    <property type="molecule type" value="Genomic_DNA"/>
</dbReference>
<proteinExistence type="predicted"/>
<dbReference type="PRINTS" id="PR00038">
    <property type="entry name" value="HTHLUXR"/>
</dbReference>
<dbReference type="InterPro" id="IPR016032">
    <property type="entry name" value="Sig_transdc_resp-reg_C-effctor"/>
</dbReference>
<gene>
    <name evidence="3" type="ORF">U0042_04120</name>
</gene>
<evidence type="ECO:0000313" key="3">
    <source>
        <dbReference type="EMBL" id="WQD78903.1"/>
    </source>
</evidence>
<name>A0ABZ0WNN2_9BURK</name>
<reference evidence="3 4" key="1">
    <citation type="submission" date="2023-12" db="EMBL/GenBank/DDBJ databases">
        <title>Genome sequencing and assembly of bacterial species from a model synthetic community.</title>
        <authorList>
            <person name="Hogle S.L."/>
        </authorList>
    </citation>
    <scope>NUCLEOTIDE SEQUENCE [LARGE SCALE GENOMIC DNA]</scope>
    <source>
        <strain evidence="3 4">HAMBI 2494</strain>
    </source>
</reference>